<keyword evidence="4" id="KW-1185">Reference proteome</keyword>
<feature type="region of interest" description="Disordered" evidence="1">
    <location>
        <begin position="178"/>
        <end position="197"/>
    </location>
</feature>
<gene>
    <name evidence="3" type="ORF">GCM10023332_02800</name>
</gene>
<organism evidence="3 4">
    <name type="scientific">Luteimonas vadosa</name>
    <dbReference type="NCBI Taxonomy" id="1165507"/>
    <lineage>
        <taxon>Bacteria</taxon>
        <taxon>Pseudomonadati</taxon>
        <taxon>Pseudomonadota</taxon>
        <taxon>Gammaproteobacteria</taxon>
        <taxon>Lysobacterales</taxon>
        <taxon>Lysobacteraceae</taxon>
        <taxon>Luteimonas</taxon>
    </lineage>
</organism>
<feature type="signal peptide" evidence="2">
    <location>
        <begin position="1"/>
        <end position="30"/>
    </location>
</feature>
<evidence type="ECO:0000313" key="4">
    <source>
        <dbReference type="Proteomes" id="UP001501323"/>
    </source>
</evidence>
<dbReference type="RefSeq" id="WP_345293715.1">
    <property type="nucleotide sequence ID" value="NZ_BAABJY010000001.1"/>
</dbReference>
<dbReference type="EMBL" id="BAABJY010000001">
    <property type="protein sequence ID" value="GAA4854676.1"/>
    <property type="molecule type" value="Genomic_DNA"/>
</dbReference>
<evidence type="ECO:0000256" key="2">
    <source>
        <dbReference type="SAM" id="SignalP"/>
    </source>
</evidence>
<name>A0ABP9DP13_9GAMM</name>
<sequence>MRTRIEHRIFGYGTAATILAAALAASTAAAGNPVVDLQQHDQSRGVVASATGGGHFLVGGSLDVTFAFSANQHPDGTASGHSRHQVELGGLPIDFSSEVICVSVDPQNRRAWVGAVITQNRSEHPAFTQERNQPGRDIWFRVLDNGQGQAAADRSTFVGFEGDAGIITSEEYCETMPWPADNARTSPVTQGNLQVRP</sequence>
<evidence type="ECO:0000313" key="3">
    <source>
        <dbReference type="EMBL" id="GAA4854676.1"/>
    </source>
</evidence>
<feature type="chain" id="PRO_5046302279" evidence="2">
    <location>
        <begin position="31"/>
        <end position="197"/>
    </location>
</feature>
<protein>
    <submittedName>
        <fullName evidence="3">Uncharacterized protein</fullName>
    </submittedName>
</protein>
<proteinExistence type="predicted"/>
<keyword evidence="2" id="KW-0732">Signal</keyword>
<comment type="caution">
    <text evidence="3">The sequence shown here is derived from an EMBL/GenBank/DDBJ whole genome shotgun (WGS) entry which is preliminary data.</text>
</comment>
<evidence type="ECO:0000256" key="1">
    <source>
        <dbReference type="SAM" id="MobiDB-lite"/>
    </source>
</evidence>
<reference evidence="4" key="1">
    <citation type="journal article" date="2019" name="Int. J. Syst. Evol. Microbiol.">
        <title>The Global Catalogue of Microorganisms (GCM) 10K type strain sequencing project: providing services to taxonomists for standard genome sequencing and annotation.</title>
        <authorList>
            <consortium name="The Broad Institute Genomics Platform"/>
            <consortium name="The Broad Institute Genome Sequencing Center for Infectious Disease"/>
            <person name="Wu L."/>
            <person name="Ma J."/>
        </authorList>
    </citation>
    <scope>NUCLEOTIDE SEQUENCE [LARGE SCALE GENOMIC DNA]</scope>
    <source>
        <strain evidence="4">JCM 18392</strain>
    </source>
</reference>
<accession>A0ABP9DP13</accession>
<dbReference type="Proteomes" id="UP001501323">
    <property type="component" value="Unassembled WGS sequence"/>
</dbReference>
<feature type="compositionally biased region" description="Polar residues" evidence="1">
    <location>
        <begin position="183"/>
        <end position="197"/>
    </location>
</feature>